<dbReference type="HOGENOM" id="CLU_1885783_0_0_1"/>
<reference evidence="1 2" key="1">
    <citation type="submission" date="2015-01" db="EMBL/GenBank/DDBJ databases">
        <title>The Genome Sequence of Exophiala oligosperma CBS72588.</title>
        <authorList>
            <consortium name="The Broad Institute Genomics Platform"/>
            <person name="Cuomo C."/>
            <person name="de Hoog S."/>
            <person name="Gorbushina A."/>
            <person name="Stielow B."/>
            <person name="Teixiera M."/>
            <person name="Abouelleil A."/>
            <person name="Chapman S.B."/>
            <person name="Priest M."/>
            <person name="Young S.K."/>
            <person name="Wortman J."/>
            <person name="Nusbaum C."/>
            <person name="Birren B."/>
        </authorList>
    </citation>
    <scope>NUCLEOTIDE SEQUENCE [LARGE SCALE GENOMIC DNA]</scope>
    <source>
        <strain evidence="1 2">CBS 72588</strain>
    </source>
</reference>
<dbReference type="VEuPathDB" id="FungiDB:PV06_08438"/>
<proteinExistence type="predicted"/>
<keyword evidence="2" id="KW-1185">Reference proteome</keyword>
<sequence length="135" mass="15471">MPCFIIPRRAVRRQVLAALSRLKYVDFQDVIGKIGGIEGGIEGRRSEKWTPKRERTSLLHLHHMRILFRHDYHHDLHTTSVRVPHLLARKLVGRSNPYQPTSSNVGSPKTIILSQPQFYRDTFALAGAYTSWTAA</sequence>
<evidence type="ECO:0000313" key="2">
    <source>
        <dbReference type="Proteomes" id="UP000053342"/>
    </source>
</evidence>
<dbReference type="Proteomes" id="UP000053342">
    <property type="component" value="Unassembled WGS sequence"/>
</dbReference>
<dbReference type="GeneID" id="27360512"/>
<evidence type="ECO:0000313" key="1">
    <source>
        <dbReference type="EMBL" id="KIW39865.1"/>
    </source>
</evidence>
<organism evidence="1 2">
    <name type="scientific">Exophiala oligosperma</name>
    <dbReference type="NCBI Taxonomy" id="215243"/>
    <lineage>
        <taxon>Eukaryota</taxon>
        <taxon>Fungi</taxon>
        <taxon>Dikarya</taxon>
        <taxon>Ascomycota</taxon>
        <taxon>Pezizomycotina</taxon>
        <taxon>Eurotiomycetes</taxon>
        <taxon>Chaetothyriomycetidae</taxon>
        <taxon>Chaetothyriales</taxon>
        <taxon>Herpotrichiellaceae</taxon>
        <taxon>Exophiala</taxon>
    </lineage>
</organism>
<dbReference type="EMBL" id="KN847339">
    <property type="protein sequence ID" value="KIW39865.1"/>
    <property type="molecule type" value="Genomic_DNA"/>
</dbReference>
<dbReference type="RefSeq" id="XP_016260081.1">
    <property type="nucleotide sequence ID" value="XM_016409773.1"/>
</dbReference>
<accession>A0A0D2DBL1</accession>
<name>A0A0D2DBL1_9EURO</name>
<dbReference type="AlphaFoldDB" id="A0A0D2DBL1"/>
<protein>
    <submittedName>
        <fullName evidence="1">Uncharacterized protein</fullName>
    </submittedName>
</protein>
<gene>
    <name evidence="1" type="ORF">PV06_08438</name>
</gene>